<protein>
    <submittedName>
        <fullName evidence="2">Uncharacterized protein</fullName>
    </submittedName>
</protein>
<dbReference type="AlphaFoldDB" id="A0A9D5CT61"/>
<evidence type="ECO:0000313" key="3">
    <source>
        <dbReference type="Proteomes" id="UP001085076"/>
    </source>
</evidence>
<gene>
    <name evidence="2" type="ORF">J5N97_014006</name>
</gene>
<reference evidence="2" key="2">
    <citation type="journal article" date="2022" name="Hortic Res">
        <title>The genome of Dioscorea zingiberensis sheds light on the biosynthesis, origin and evolution of the medicinally important diosgenin saponins.</title>
        <authorList>
            <person name="Li Y."/>
            <person name="Tan C."/>
            <person name="Li Z."/>
            <person name="Guo J."/>
            <person name="Li S."/>
            <person name="Chen X."/>
            <person name="Wang C."/>
            <person name="Dai X."/>
            <person name="Yang H."/>
            <person name="Song W."/>
            <person name="Hou L."/>
            <person name="Xu J."/>
            <person name="Tong Z."/>
            <person name="Xu A."/>
            <person name="Yuan X."/>
            <person name="Wang W."/>
            <person name="Yang Q."/>
            <person name="Chen L."/>
            <person name="Sun Z."/>
            <person name="Wang K."/>
            <person name="Pan B."/>
            <person name="Chen J."/>
            <person name="Bao Y."/>
            <person name="Liu F."/>
            <person name="Qi X."/>
            <person name="Gang D.R."/>
            <person name="Wen J."/>
            <person name="Li J."/>
        </authorList>
    </citation>
    <scope>NUCLEOTIDE SEQUENCE</scope>
    <source>
        <strain evidence="2">Dzin_1.0</strain>
    </source>
</reference>
<comment type="caution">
    <text evidence="2">The sequence shown here is derived from an EMBL/GenBank/DDBJ whole genome shotgun (WGS) entry which is preliminary data.</text>
</comment>
<name>A0A9D5CT61_9LILI</name>
<evidence type="ECO:0000256" key="1">
    <source>
        <dbReference type="SAM" id="MobiDB-lite"/>
    </source>
</evidence>
<feature type="region of interest" description="Disordered" evidence="1">
    <location>
        <begin position="51"/>
        <end position="109"/>
    </location>
</feature>
<reference evidence="2" key="1">
    <citation type="submission" date="2021-03" db="EMBL/GenBank/DDBJ databases">
        <authorList>
            <person name="Li Z."/>
            <person name="Yang C."/>
        </authorList>
    </citation>
    <scope>NUCLEOTIDE SEQUENCE</scope>
    <source>
        <strain evidence="2">Dzin_1.0</strain>
        <tissue evidence="2">Leaf</tissue>
    </source>
</reference>
<organism evidence="2 3">
    <name type="scientific">Dioscorea zingiberensis</name>
    <dbReference type="NCBI Taxonomy" id="325984"/>
    <lineage>
        <taxon>Eukaryota</taxon>
        <taxon>Viridiplantae</taxon>
        <taxon>Streptophyta</taxon>
        <taxon>Embryophyta</taxon>
        <taxon>Tracheophyta</taxon>
        <taxon>Spermatophyta</taxon>
        <taxon>Magnoliopsida</taxon>
        <taxon>Liliopsida</taxon>
        <taxon>Dioscoreales</taxon>
        <taxon>Dioscoreaceae</taxon>
        <taxon>Dioscorea</taxon>
    </lineage>
</organism>
<dbReference type="Proteomes" id="UP001085076">
    <property type="component" value="Miscellaneous, Linkage group lg03"/>
</dbReference>
<accession>A0A9D5CT61</accession>
<evidence type="ECO:0000313" key="2">
    <source>
        <dbReference type="EMBL" id="KAJ0978532.1"/>
    </source>
</evidence>
<sequence length="109" mass="11502">MWTSEGSQTVAFSSIAIPHSAALRNAGACRNANRSGEGNLAGESEVGIKMRGSYGFGRREGLERREEDNGDHGGGEETGHPHDPEHPPLSIAAGLPPATAARIEVEEIR</sequence>
<dbReference type="EMBL" id="JAGGNH010000003">
    <property type="protein sequence ID" value="KAJ0978532.1"/>
    <property type="molecule type" value="Genomic_DNA"/>
</dbReference>
<feature type="compositionally biased region" description="Basic and acidic residues" evidence="1">
    <location>
        <begin position="57"/>
        <end position="86"/>
    </location>
</feature>
<proteinExistence type="predicted"/>
<keyword evidence="3" id="KW-1185">Reference proteome</keyword>